<dbReference type="Pfam" id="PF10763">
    <property type="entry name" value="DUF2584"/>
    <property type="match status" value="1"/>
</dbReference>
<evidence type="ECO:0000313" key="1">
    <source>
        <dbReference type="EMBL" id="MCU9614282.1"/>
    </source>
</evidence>
<organism evidence="1 2">
    <name type="scientific">Perspicuibacillus lycopersici</name>
    <dbReference type="NCBI Taxonomy" id="1325689"/>
    <lineage>
        <taxon>Bacteria</taxon>
        <taxon>Bacillati</taxon>
        <taxon>Bacillota</taxon>
        <taxon>Bacilli</taxon>
        <taxon>Bacillales</taxon>
        <taxon>Bacillaceae</taxon>
        <taxon>Perspicuibacillus</taxon>
    </lineage>
</organism>
<dbReference type="SUPFAM" id="SSF88697">
    <property type="entry name" value="PUA domain-like"/>
    <property type="match status" value="1"/>
</dbReference>
<name>A0AAE3IU89_9BACI</name>
<dbReference type="RefSeq" id="WP_263073524.1">
    <property type="nucleotide sequence ID" value="NZ_JAOUSF010000003.1"/>
</dbReference>
<dbReference type="Proteomes" id="UP001209318">
    <property type="component" value="Unassembled WGS sequence"/>
</dbReference>
<evidence type="ECO:0000313" key="2">
    <source>
        <dbReference type="Proteomes" id="UP001209318"/>
    </source>
</evidence>
<accession>A0AAE3IU89</accession>
<reference evidence="1" key="1">
    <citation type="submission" date="2022-10" db="EMBL/GenBank/DDBJ databases">
        <title>Description of Fervidibacillus gen. nov. in the family Fervidibacillaceae fam. nov. with two species, Fervidibacillus albus sp. nov., and Fervidibacillus halotolerans sp. nov., isolated from tidal flat sediments.</title>
        <authorList>
            <person name="Kwon K.K."/>
            <person name="Yang S.-H."/>
        </authorList>
    </citation>
    <scope>NUCLEOTIDE SEQUENCE</scope>
    <source>
        <strain evidence="1">JCM 19140</strain>
    </source>
</reference>
<dbReference type="Gene3D" id="2.40.240.20">
    <property type="entry name" value="Hypothetical PUA domain-like, domain 1"/>
    <property type="match status" value="1"/>
</dbReference>
<comment type="caution">
    <text evidence="1">The sequence shown here is derived from an EMBL/GenBank/DDBJ whole genome shotgun (WGS) entry which is preliminary data.</text>
</comment>
<proteinExistence type="predicted"/>
<keyword evidence="2" id="KW-1185">Reference proteome</keyword>
<dbReference type="EMBL" id="JAOUSF010000003">
    <property type="protein sequence ID" value="MCU9614282.1"/>
    <property type="molecule type" value="Genomic_DNA"/>
</dbReference>
<sequence length="80" mass="9082">MSMPIQLNTLIITEGKEKRLEDNNFQIQFDGYHLYPLNTPLAVQRAINEEVIGEGSISKLVLTDEKTTIIYKLTSLKSTN</sequence>
<dbReference type="AlphaFoldDB" id="A0AAE3IU89"/>
<dbReference type="InterPro" id="IPR019699">
    <property type="entry name" value="DUF2584"/>
</dbReference>
<dbReference type="InterPro" id="IPR015947">
    <property type="entry name" value="PUA-like_sf"/>
</dbReference>
<protein>
    <submittedName>
        <fullName evidence="1">DUF2584 domain-containing protein</fullName>
    </submittedName>
</protein>
<gene>
    <name evidence="1" type="ORF">OEV98_11985</name>
</gene>